<dbReference type="Proteomes" id="UP000801428">
    <property type="component" value="Unassembled WGS sequence"/>
</dbReference>
<dbReference type="OrthoDB" id="3800491at2759"/>
<sequence length="375" mass="42131">MNSIRTTTSRTADSSSKIGMKTGLTAHIEGQEVAEPSITGKVARPSKDSVEPTVFPQLETGSPAAPRYLVLSIPEADGRKIIQLELPKDLPGGYDSEILKRLKEAYKCNRPALGRYLNLRGVSEIQITRFELAHTMMSILPLAMEWKWPAAENLEWEWDRNDVETSNHVMNSMLMHLWTSNCSPKPTISNNAGPRQQRWPDIKIRFGKQEESLTDIFPTSVAPMPWLRDIVSIEIGFPDRSPSEGIPSTFNVPDDPPSWLRDATLTLTYESATVEPKFVYSRMPKKLKTKMAPDPNGIRGPIGWAIWVEEDFVVPWWLPLVFLIVALGAFLFAITYTATHGPKANGWTISTGLLSIITFVFTAWVLWTKDSKHGR</sequence>
<evidence type="ECO:0000256" key="1">
    <source>
        <dbReference type="SAM" id="MobiDB-lite"/>
    </source>
</evidence>
<feature type="region of interest" description="Disordered" evidence="1">
    <location>
        <begin position="1"/>
        <end position="20"/>
    </location>
</feature>
<name>A0A9P4W6B1_CURKU</name>
<keyword evidence="4" id="KW-1185">Reference proteome</keyword>
<evidence type="ECO:0000313" key="4">
    <source>
        <dbReference type="Proteomes" id="UP000801428"/>
    </source>
</evidence>
<evidence type="ECO:0000256" key="2">
    <source>
        <dbReference type="SAM" id="Phobius"/>
    </source>
</evidence>
<keyword evidence="2" id="KW-0472">Membrane</keyword>
<accession>A0A9P4W6B1</accession>
<feature type="transmembrane region" description="Helical" evidence="2">
    <location>
        <begin position="316"/>
        <end position="334"/>
    </location>
</feature>
<dbReference type="AlphaFoldDB" id="A0A9P4W6B1"/>
<feature type="transmembrane region" description="Helical" evidence="2">
    <location>
        <begin position="346"/>
        <end position="367"/>
    </location>
</feature>
<keyword evidence="2" id="KW-0812">Transmembrane</keyword>
<comment type="caution">
    <text evidence="3">The sequence shown here is derived from an EMBL/GenBank/DDBJ whole genome shotgun (WGS) entry which is preliminary data.</text>
</comment>
<evidence type="ECO:0000313" key="3">
    <source>
        <dbReference type="EMBL" id="KAF2998639.1"/>
    </source>
</evidence>
<dbReference type="EMBL" id="SWKU01000019">
    <property type="protein sequence ID" value="KAF2998639.1"/>
    <property type="molecule type" value="Genomic_DNA"/>
</dbReference>
<organism evidence="3 4">
    <name type="scientific">Curvularia kusanoi</name>
    <name type="common">Cochliobolus kusanoi</name>
    <dbReference type="NCBI Taxonomy" id="90978"/>
    <lineage>
        <taxon>Eukaryota</taxon>
        <taxon>Fungi</taxon>
        <taxon>Dikarya</taxon>
        <taxon>Ascomycota</taxon>
        <taxon>Pezizomycotina</taxon>
        <taxon>Dothideomycetes</taxon>
        <taxon>Pleosporomycetidae</taxon>
        <taxon>Pleosporales</taxon>
        <taxon>Pleosporineae</taxon>
        <taxon>Pleosporaceae</taxon>
        <taxon>Curvularia</taxon>
    </lineage>
</organism>
<protein>
    <submittedName>
        <fullName evidence="3">Uncharacterized protein</fullName>
    </submittedName>
</protein>
<gene>
    <name evidence="3" type="ORF">E8E13_007567</name>
</gene>
<keyword evidence="2" id="KW-1133">Transmembrane helix</keyword>
<proteinExistence type="predicted"/>
<reference evidence="3" key="1">
    <citation type="submission" date="2019-04" db="EMBL/GenBank/DDBJ databases">
        <title>Sequencing of skin fungus with MAO and IRED activity.</title>
        <authorList>
            <person name="Marsaioli A.J."/>
            <person name="Bonatto J.M.C."/>
            <person name="Reis Junior O."/>
        </authorList>
    </citation>
    <scope>NUCLEOTIDE SEQUENCE</scope>
    <source>
        <strain evidence="3">30M1</strain>
    </source>
</reference>
<feature type="compositionally biased region" description="Low complexity" evidence="1">
    <location>
        <begin position="1"/>
        <end position="16"/>
    </location>
</feature>